<evidence type="ECO:0000256" key="1">
    <source>
        <dbReference type="ARBA" id="ARBA00001933"/>
    </source>
</evidence>
<dbReference type="EMBL" id="SGXA01000004">
    <property type="protein sequence ID" value="RZS67032.1"/>
    <property type="molecule type" value="Genomic_DNA"/>
</dbReference>
<name>A0A4Q7MJU1_9BACT</name>
<dbReference type="AlphaFoldDB" id="A0A4Q7MJU1"/>
<organism evidence="6 7">
    <name type="scientific">Pseudobacter ginsenosidimutans</name>
    <dbReference type="NCBI Taxonomy" id="661488"/>
    <lineage>
        <taxon>Bacteria</taxon>
        <taxon>Pseudomonadati</taxon>
        <taxon>Bacteroidota</taxon>
        <taxon>Chitinophagia</taxon>
        <taxon>Chitinophagales</taxon>
        <taxon>Chitinophagaceae</taxon>
        <taxon>Pseudobacter</taxon>
    </lineage>
</organism>
<dbReference type="InterPro" id="IPR050881">
    <property type="entry name" value="LL-DAP_aminotransferase"/>
</dbReference>
<dbReference type="Gene3D" id="3.40.640.10">
    <property type="entry name" value="Type I PLP-dependent aspartate aminotransferase-like (Major domain)"/>
    <property type="match status" value="1"/>
</dbReference>
<accession>A0A4Q7MJU1</accession>
<protein>
    <recommendedName>
        <fullName evidence="4">Aminotransferase</fullName>
        <ecNumber evidence="4">2.6.1.-</ecNumber>
    </recommendedName>
</protein>
<comment type="caution">
    <text evidence="6">The sequence shown here is derived from an EMBL/GenBank/DDBJ whole genome shotgun (WGS) entry which is preliminary data.</text>
</comment>
<keyword evidence="7" id="KW-1185">Reference proteome</keyword>
<dbReference type="Pfam" id="PF00155">
    <property type="entry name" value="Aminotran_1_2"/>
    <property type="match status" value="1"/>
</dbReference>
<dbReference type="GO" id="GO:0008483">
    <property type="term" value="F:transaminase activity"/>
    <property type="evidence" value="ECO:0007669"/>
    <property type="project" value="UniProtKB-KW"/>
</dbReference>
<dbReference type="PANTHER" id="PTHR42832">
    <property type="entry name" value="AMINO ACID AMINOTRANSFERASE"/>
    <property type="match status" value="1"/>
</dbReference>
<gene>
    <name evidence="6" type="ORF">EV199_5416</name>
</gene>
<dbReference type="InterPro" id="IPR015422">
    <property type="entry name" value="PyrdxlP-dep_Trfase_small"/>
</dbReference>
<dbReference type="Proteomes" id="UP000293874">
    <property type="component" value="Unassembled WGS sequence"/>
</dbReference>
<dbReference type="SUPFAM" id="SSF53383">
    <property type="entry name" value="PLP-dependent transferases"/>
    <property type="match status" value="1"/>
</dbReference>
<evidence type="ECO:0000256" key="2">
    <source>
        <dbReference type="ARBA" id="ARBA00022576"/>
    </source>
</evidence>
<dbReference type="PROSITE" id="PS00105">
    <property type="entry name" value="AA_TRANSFER_CLASS_1"/>
    <property type="match status" value="1"/>
</dbReference>
<dbReference type="GO" id="GO:0030170">
    <property type="term" value="F:pyridoxal phosphate binding"/>
    <property type="evidence" value="ECO:0007669"/>
    <property type="project" value="InterPro"/>
</dbReference>
<dbReference type="PANTHER" id="PTHR42832:SF3">
    <property type="entry name" value="L-GLUTAMINE--4-(METHYLSULFANYL)-2-OXOBUTANOATE AMINOTRANSFERASE"/>
    <property type="match status" value="1"/>
</dbReference>
<proteinExistence type="inferred from homology"/>
<evidence type="ECO:0000256" key="3">
    <source>
        <dbReference type="ARBA" id="ARBA00022679"/>
    </source>
</evidence>
<dbReference type="Gene3D" id="3.90.1150.10">
    <property type="entry name" value="Aspartate Aminotransferase, domain 1"/>
    <property type="match status" value="1"/>
</dbReference>
<dbReference type="CDD" id="cd00609">
    <property type="entry name" value="AAT_like"/>
    <property type="match status" value="1"/>
</dbReference>
<comment type="similarity">
    <text evidence="4">Belongs to the class-I pyridoxal-phosphate-dependent aminotransferase family.</text>
</comment>
<keyword evidence="3 4" id="KW-0808">Transferase</keyword>
<dbReference type="RefSeq" id="WP_165434954.1">
    <property type="nucleotide sequence ID" value="NZ_CP042431.1"/>
</dbReference>
<sequence length="399" mass="44350">MITTSKRLEGIGEYYFSQKLREIDGLNQQGKQIINLGIGSPDLPPHPDVIKTLQEESAKPNVHAYQSYKGSPVLRKAVADWYATWYKVELNPDTEILPLIGSKEGIMHICMTYLDAGDMALIPNPGYPTYSSAVKLAGGTTVPYELTEENNWFPDLEQLGKEVTALNQQSKGTVKLMWVNYPQMPTGKLPEASLFKQLVAFGKQHNILICHDNPYSFILNDEPTSLLSVEGAKDCVVELNSLSKSQNMAGWRVGTLCGAKERIDEVLRFKSNMDSGMFLPLQLAAATALGLPKEWYDQVNSIYRARRTKVFELLTLLNCVYDESQAGMFVWAKIPAGYKDGFALSDEVLYNANVFITPGGIFGNAGNPYVRVSLCSSEEKLQQSIDRVQHFLTTAKVTA</sequence>
<comment type="cofactor">
    <cofactor evidence="1 4">
        <name>pyridoxal 5'-phosphate</name>
        <dbReference type="ChEBI" id="CHEBI:597326"/>
    </cofactor>
</comment>
<dbReference type="EC" id="2.6.1.-" evidence="4"/>
<reference evidence="6 7" key="1">
    <citation type="submission" date="2019-02" db="EMBL/GenBank/DDBJ databases">
        <title>Genomic Encyclopedia of Type Strains, Phase IV (KMG-IV): sequencing the most valuable type-strain genomes for metagenomic binning, comparative biology and taxonomic classification.</title>
        <authorList>
            <person name="Goeker M."/>
        </authorList>
    </citation>
    <scope>NUCLEOTIDE SEQUENCE [LARGE SCALE GENOMIC DNA]</scope>
    <source>
        <strain evidence="6 7">DSM 18116</strain>
    </source>
</reference>
<evidence type="ECO:0000259" key="5">
    <source>
        <dbReference type="Pfam" id="PF00155"/>
    </source>
</evidence>
<evidence type="ECO:0000313" key="6">
    <source>
        <dbReference type="EMBL" id="RZS67032.1"/>
    </source>
</evidence>
<dbReference type="InterPro" id="IPR015421">
    <property type="entry name" value="PyrdxlP-dep_Trfase_major"/>
</dbReference>
<evidence type="ECO:0000256" key="4">
    <source>
        <dbReference type="RuleBase" id="RU000481"/>
    </source>
</evidence>
<dbReference type="InterPro" id="IPR015424">
    <property type="entry name" value="PyrdxlP-dep_Trfase"/>
</dbReference>
<dbReference type="InterPro" id="IPR004838">
    <property type="entry name" value="NHTrfase_class1_PyrdxlP-BS"/>
</dbReference>
<keyword evidence="2 4" id="KW-0032">Aminotransferase</keyword>
<feature type="domain" description="Aminotransferase class I/classII large" evidence="5">
    <location>
        <begin position="32"/>
        <end position="387"/>
    </location>
</feature>
<dbReference type="InterPro" id="IPR004839">
    <property type="entry name" value="Aminotransferase_I/II_large"/>
</dbReference>
<evidence type="ECO:0000313" key="7">
    <source>
        <dbReference type="Proteomes" id="UP000293874"/>
    </source>
</evidence>